<feature type="transmembrane region" description="Helical" evidence="1">
    <location>
        <begin position="44"/>
        <end position="70"/>
    </location>
</feature>
<dbReference type="AlphaFoldDB" id="A0AAE0UCB2"/>
<reference evidence="2" key="2">
    <citation type="submission" date="2023-07" db="EMBL/GenBank/DDBJ databases">
        <authorList>
            <consortium name="Lawrence Berkeley National Laboratory"/>
            <person name="Haridas S."/>
            <person name="Hensen N."/>
            <person name="Bonometti L."/>
            <person name="Westerberg I."/>
            <person name="Brannstrom I.O."/>
            <person name="Guillou S."/>
            <person name="Cros-Aarteil S."/>
            <person name="Calhoun S."/>
            <person name="Kuo A."/>
            <person name="Mondo S."/>
            <person name="Pangilinan J."/>
            <person name="Riley R."/>
            <person name="LaButti K."/>
            <person name="Andreopoulos B."/>
            <person name="Lipzen A."/>
            <person name="Chen C."/>
            <person name="Yanf M."/>
            <person name="Daum C."/>
            <person name="Ng V."/>
            <person name="Clum A."/>
            <person name="Steindorff A."/>
            <person name="Ohm R."/>
            <person name="Martin F."/>
            <person name="Silar P."/>
            <person name="Natvig D."/>
            <person name="Lalanne C."/>
            <person name="Gautier V."/>
            <person name="Ament-velasquez S.L."/>
            <person name="Kruys A."/>
            <person name="Hutchinson M.I."/>
            <person name="Powell A.J."/>
            <person name="Barry K."/>
            <person name="Miller A.N."/>
            <person name="Grigoriev I.V."/>
            <person name="Debuchy R."/>
            <person name="Gladieux P."/>
            <person name="Thoren M.H."/>
            <person name="Johannesson H."/>
        </authorList>
    </citation>
    <scope>NUCLEOTIDE SEQUENCE</scope>
    <source>
        <strain evidence="2">FGSC 1904</strain>
    </source>
</reference>
<keyword evidence="1" id="KW-0812">Transmembrane</keyword>
<protein>
    <submittedName>
        <fullName evidence="2">Uncharacterized protein</fullName>
    </submittedName>
</protein>
<name>A0AAE0UCB2_SORBR</name>
<gene>
    <name evidence="2" type="ORF">B0T20DRAFT_203628</name>
</gene>
<sequence>MVPLSKVIFYVIDDTKTTICQLALFSFSIALCVNKYPRFLFLMFWFFLFLFFPRLLALGFSFFFLVPLILSCFRRFFSLKLSPVSSPVFFDVFIPILWPLCCDWYALLPYIFETSLVFSLPSLLRFHPLVFSSLFARHVAEGEFFFSFFL</sequence>
<evidence type="ECO:0000313" key="2">
    <source>
        <dbReference type="EMBL" id="KAK3398259.1"/>
    </source>
</evidence>
<reference evidence="2" key="1">
    <citation type="journal article" date="2023" name="Mol. Phylogenet. Evol.">
        <title>Genome-scale phylogeny and comparative genomics of the fungal order Sordariales.</title>
        <authorList>
            <person name="Hensen N."/>
            <person name="Bonometti L."/>
            <person name="Westerberg I."/>
            <person name="Brannstrom I.O."/>
            <person name="Guillou S."/>
            <person name="Cros-Aarteil S."/>
            <person name="Calhoun S."/>
            <person name="Haridas S."/>
            <person name="Kuo A."/>
            <person name="Mondo S."/>
            <person name="Pangilinan J."/>
            <person name="Riley R."/>
            <person name="LaButti K."/>
            <person name="Andreopoulos B."/>
            <person name="Lipzen A."/>
            <person name="Chen C."/>
            <person name="Yan M."/>
            <person name="Daum C."/>
            <person name="Ng V."/>
            <person name="Clum A."/>
            <person name="Steindorff A."/>
            <person name="Ohm R.A."/>
            <person name="Martin F."/>
            <person name="Silar P."/>
            <person name="Natvig D.O."/>
            <person name="Lalanne C."/>
            <person name="Gautier V."/>
            <person name="Ament-Velasquez S.L."/>
            <person name="Kruys A."/>
            <person name="Hutchinson M.I."/>
            <person name="Powell A.J."/>
            <person name="Barry K."/>
            <person name="Miller A.N."/>
            <person name="Grigoriev I.V."/>
            <person name="Debuchy R."/>
            <person name="Gladieux P."/>
            <person name="Hiltunen Thoren M."/>
            <person name="Johannesson H."/>
        </authorList>
    </citation>
    <scope>NUCLEOTIDE SEQUENCE</scope>
    <source>
        <strain evidence="2">FGSC 1904</strain>
    </source>
</reference>
<organism evidence="2 3">
    <name type="scientific">Sordaria brevicollis</name>
    <dbReference type="NCBI Taxonomy" id="83679"/>
    <lineage>
        <taxon>Eukaryota</taxon>
        <taxon>Fungi</taxon>
        <taxon>Dikarya</taxon>
        <taxon>Ascomycota</taxon>
        <taxon>Pezizomycotina</taxon>
        <taxon>Sordariomycetes</taxon>
        <taxon>Sordariomycetidae</taxon>
        <taxon>Sordariales</taxon>
        <taxon>Sordariaceae</taxon>
        <taxon>Sordaria</taxon>
    </lineage>
</organism>
<evidence type="ECO:0000313" key="3">
    <source>
        <dbReference type="Proteomes" id="UP001281003"/>
    </source>
</evidence>
<keyword evidence="3" id="KW-1185">Reference proteome</keyword>
<dbReference type="Proteomes" id="UP001281003">
    <property type="component" value="Unassembled WGS sequence"/>
</dbReference>
<keyword evidence="1" id="KW-1133">Transmembrane helix</keyword>
<evidence type="ECO:0000256" key="1">
    <source>
        <dbReference type="SAM" id="Phobius"/>
    </source>
</evidence>
<dbReference type="EMBL" id="JAUTDP010000006">
    <property type="protein sequence ID" value="KAK3398259.1"/>
    <property type="molecule type" value="Genomic_DNA"/>
</dbReference>
<keyword evidence="1" id="KW-0472">Membrane</keyword>
<accession>A0AAE0UCB2</accession>
<proteinExistence type="predicted"/>
<comment type="caution">
    <text evidence="2">The sequence shown here is derived from an EMBL/GenBank/DDBJ whole genome shotgun (WGS) entry which is preliminary data.</text>
</comment>